<dbReference type="Gene3D" id="1.20.58.340">
    <property type="entry name" value="Magnesium transport protein CorA, transmembrane region"/>
    <property type="match status" value="1"/>
</dbReference>
<feature type="transmembrane region" description="Helical" evidence="3">
    <location>
        <begin position="821"/>
        <end position="837"/>
    </location>
</feature>
<keyword evidence="5" id="KW-1185">Reference proteome</keyword>
<reference evidence="4" key="1">
    <citation type="submission" date="2022-10" db="EMBL/GenBank/DDBJ databases">
        <title>Tapping the CABI collections for fungal endophytes: first genome assemblies for Collariella, Neodidymelliopsis, Ascochyta clinopodiicola, Didymella pomorum, Didymosphaeria variabile, Neocosmospora piperis and Neocucurbitaria cava.</title>
        <authorList>
            <person name="Hill R."/>
        </authorList>
    </citation>
    <scope>NUCLEOTIDE SEQUENCE</scope>
    <source>
        <strain evidence="4">IMI 355082</strain>
    </source>
</reference>
<feature type="region of interest" description="Disordered" evidence="2">
    <location>
        <begin position="602"/>
        <end position="624"/>
    </location>
</feature>
<dbReference type="Proteomes" id="UP001140453">
    <property type="component" value="Unassembled WGS sequence"/>
</dbReference>
<evidence type="ECO:0000256" key="3">
    <source>
        <dbReference type="SAM" id="Phobius"/>
    </source>
</evidence>
<evidence type="ECO:0000313" key="5">
    <source>
        <dbReference type="Proteomes" id="UP001140453"/>
    </source>
</evidence>
<feature type="coiled-coil region" evidence="1">
    <location>
        <begin position="677"/>
        <end position="711"/>
    </location>
</feature>
<keyword evidence="3" id="KW-0472">Membrane</keyword>
<evidence type="ECO:0000313" key="4">
    <source>
        <dbReference type="EMBL" id="KAJ4386032.1"/>
    </source>
</evidence>
<feature type="transmembrane region" description="Helical" evidence="3">
    <location>
        <begin position="574"/>
        <end position="593"/>
    </location>
</feature>
<accession>A0A9W8YM49</accession>
<gene>
    <name evidence="4" type="ORF">N0V93_008923</name>
</gene>
<keyword evidence="3" id="KW-0812">Transmembrane</keyword>
<keyword evidence="3" id="KW-1133">Transmembrane helix</keyword>
<feature type="transmembrane region" description="Helical" evidence="3">
    <location>
        <begin position="744"/>
        <end position="764"/>
    </location>
</feature>
<evidence type="ECO:0000256" key="2">
    <source>
        <dbReference type="SAM" id="MobiDB-lite"/>
    </source>
</evidence>
<dbReference type="EMBL" id="JAPEVB010000006">
    <property type="protein sequence ID" value="KAJ4386032.1"/>
    <property type="molecule type" value="Genomic_DNA"/>
</dbReference>
<protein>
    <submittedName>
        <fullName evidence="4">Uncharacterized protein</fullName>
    </submittedName>
</protein>
<dbReference type="AlphaFoldDB" id="A0A9W8YM49"/>
<dbReference type="OrthoDB" id="5361176at2759"/>
<comment type="caution">
    <text evidence="4">The sequence shown here is derived from an EMBL/GenBank/DDBJ whole genome shotgun (WGS) entry which is preliminary data.</text>
</comment>
<proteinExistence type="predicted"/>
<name>A0A9W8YM49_9PEZI</name>
<feature type="transmembrane region" description="Helical" evidence="3">
    <location>
        <begin position="776"/>
        <end position="801"/>
    </location>
</feature>
<keyword evidence="1" id="KW-0175">Coiled coil</keyword>
<evidence type="ECO:0000256" key="1">
    <source>
        <dbReference type="SAM" id="Coils"/>
    </source>
</evidence>
<sequence>MTEFVKTFRESVLIETVNSLLTKIFVAWLQDLDRLDYRDKFVWPRPKRDGVDIYRLEDHFWVWKALKSMEDQEIWSELPLPERSRSSSGYWYKNTEAGRREKQRQENFQQLTTWSNETVSNFDQLYDEFYMITRRIVPTEAQRSIVQRFTTVNDISGERMLATIKAQPYHPANDKSGSQWFTVMRYALSIMMGAKKFSLNTKKASDALRDSCNTLLYFFNHNGFLGEPLSDLAREPVLFDEECDRDSYFHASFEVIYVLFTHAKYLEVPVDAKEVPKTPGQLMTDPKSEMLIHIEETGHRHYRLPTRRMEERIPFSNHMVSSRVCPIEEEWVYNYPEFLSDPGFYLESPINEALRVRIADAKKQKQYGKPRRRKPHWIDHPEFHEFHGTDLLDKLAEARRAQNAKKRCIWLSNPDPESARRFLIASVSDVEKQPLTLFLDHHFQRTKDVHDDTSLALNVWNSEVHLSFHCLCENMPAKDVEGARISDASLPCIRLPGSPTQVLRRAFMSYRFHGDIFDRYWTCHILDTQIMPQTNESDEMRLGLELLLPKEIHRSVFKFADLHKALWQRKVLELVLLMRMLLAISGNTNLIIGHLKGLLSLSRGPQPNTRPGQQGSPRSPSDASALQYQCVDTLNDVESDLTSSLEIIQKWGDRTQSHGDEKPRWTLKDEDKYRRSIRGVQASLDKLTSEIRKQREEVKVLQKRFKSESKQCRTIFVDGQKSKKEAKEKERATRDANSERNIRWFTYVTIVFAPLGFAQGFYSMGGTPSPELVKSLATFSVAALAVTVILLLIGITTFSVLERRRSIMLKIYEARMPQQGLWSLLASTILELITRLIKYPMSVRDDQGGSSMTAIPGVALALAVGILLSPLFVMTWLMQFVAYALGDLYEILSKYLLDPIIHNLHFGDFEILVCKG</sequence>
<feature type="transmembrane region" description="Helical" evidence="3">
    <location>
        <begin position="857"/>
        <end position="885"/>
    </location>
</feature>
<organism evidence="4 5">
    <name type="scientific">Gnomoniopsis smithogilvyi</name>
    <dbReference type="NCBI Taxonomy" id="1191159"/>
    <lineage>
        <taxon>Eukaryota</taxon>
        <taxon>Fungi</taxon>
        <taxon>Dikarya</taxon>
        <taxon>Ascomycota</taxon>
        <taxon>Pezizomycotina</taxon>
        <taxon>Sordariomycetes</taxon>
        <taxon>Sordariomycetidae</taxon>
        <taxon>Diaporthales</taxon>
        <taxon>Gnomoniaceae</taxon>
        <taxon>Gnomoniopsis</taxon>
    </lineage>
</organism>
<feature type="compositionally biased region" description="Polar residues" evidence="2">
    <location>
        <begin position="603"/>
        <end position="624"/>
    </location>
</feature>